<comment type="caution">
    <text evidence="1">The sequence shown here is derived from an EMBL/GenBank/DDBJ whole genome shotgun (WGS) entry which is preliminary data.</text>
</comment>
<dbReference type="Proteomes" id="UP001157938">
    <property type="component" value="Unassembled WGS sequence"/>
</dbReference>
<dbReference type="EMBL" id="CAKLBC010001858">
    <property type="protein sequence ID" value="CAH0493989.1"/>
    <property type="molecule type" value="Genomic_DNA"/>
</dbReference>
<organism evidence="1 2">
    <name type="scientific">Peronospora farinosa</name>
    <dbReference type="NCBI Taxonomy" id="134698"/>
    <lineage>
        <taxon>Eukaryota</taxon>
        <taxon>Sar</taxon>
        <taxon>Stramenopiles</taxon>
        <taxon>Oomycota</taxon>
        <taxon>Peronosporomycetes</taxon>
        <taxon>Peronosporales</taxon>
        <taxon>Peronosporaceae</taxon>
        <taxon>Peronospora</taxon>
    </lineage>
</organism>
<protein>
    <submittedName>
        <fullName evidence="1">Uncharacterized protein</fullName>
    </submittedName>
</protein>
<reference evidence="1 2" key="1">
    <citation type="submission" date="2021-11" db="EMBL/GenBank/DDBJ databases">
        <authorList>
            <person name="Islam A."/>
            <person name="Islam S."/>
            <person name="Flora M.S."/>
            <person name="Rahman M."/>
            <person name="Ziaur R.M."/>
            <person name="Epstein J.H."/>
            <person name="Hassan M."/>
            <person name="Klassen M."/>
            <person name="Woodard K."/>
            <person name="Webb A."/>
            <person name="Webby R.J."/>
            <person name="El Zowalaty M.E."/>
        </authorList>
    </citation>
    <scope>NUCLEOTIDE SEQUENCE [LARGE SCALE GENOMIC DNA]</scope>
    <source>
        <strain evidence="1">Pf1</strain>
    </source>
</reference>
<evidence type="ECO:0000313" key="2">
    <source>
        <dbReference type="Proteomes" id="UP001157938"/>
    </source>
</evidence>
<proteinExistence type="predicted"/>
<sequence length="123" mass="13623">MMELSAVVNGPEACDKVDEGILSSSKRNLLTDTNGVWKDVGGDSNDMQQAVTYGYRPYVPPKQKSGNIQTAKLWVATVIRVKPDTNVEPAILTSLATTELISLQKLLRYAFEKNAYSNKQHCF</sequence>
<keyword evidence="2" id="KW-1185">Reference proteome</keyword>
<gene>
    <name evidence="1" type="ORF">PFR001_LOCUS9074</name>
</gene>
<evidence type="ECO:0000313" key="1">
    <source>
        <dbReference type="EMBL" id="CAH0493989.1"/>
    </source>
</evidence>
<name>A0ABN8CK62_9STRA</name>
<accession>A0ABN8CK62</accession>